<dbReference type="InterPro" id="IPR023213">
    <property type="entry name" value="CAT-like_dom_sf"/>
</dbReference>
<keyword evidence="5" id="KW-1185">Reference proteome</keyword>
<comment type="similarity">
    <text evidence="1">Belongs to the plant acyltransferase family.</text>
</comment>
<dbReference type="PANTHER" id="PTHR31623">
    <property type="entry name" value="F21J9.9"/>
    <property type="match status" value="1"/>
</dbReference>
<protein>
    <recommendedName>
        <fullName evidence="6">BAHD acyltransferase</fullName>
    </recommendedName>
</protein>
<keyword evidence="2" id="KW-0808">Transferase</keyword>
<evidence type="ECO:0000256" key="3">
    <source>
        <dbReference type="ARBA" id="ARBA00023315"/>
    </source>
</evidence>
<organism evidence="4 5">
    <name type="scientific">Rubus argutus</name>
    <name type="common">Southern blackberry</name>
    <dbReference type="NCBI Taxonomy" id="59490"/>
    <lineage>
        <taxon>Eukaryota</taxon>
        <taxon>Viridiplantae</taxon>
        <taxon>Streptophyta</taxon>
        <taxon>Embryophyta</taxon>
        <taxon>Tracheophyta</taxon>
        <taxon>Spermatophyta</taxon>
        <taxon>Magnoliopsida</taxon>
        <taxon>eudicotyledons</taxon>
        <taxon>Gunneridae</taxon>
        <taxon>Pentapetalae</taxon>
        <taxon>rosids</taxon>
        <taxon>fabids</taxon>
        <taxon>Rosales</taxon>
        <taxon>Rosaceae</taxon>
        <taxon>Rosoideae</taxon>
        <taxon>Rosoideae incertae sedis</taxon>
        <taxon>Rubus</taxon>
    </lineage>
</organism>
<dbReference type="Pfam" id="PF02458">
    <property type="entry name" value="Transferase"/>
    <property type="match status" value="1"/>
</dbReference>
<dbReference type="PANTHER" id="PTHR31623:SF122">
    <property type="entry name" value="HXXXD-TYPE ACYL-TRANSFERASE FAMILY PROTEIN"/>
    <property type="match status" value="1"/>
</dbReference>
<comment type="caution">
    <text evidence="4">The sequence shown here is derived from an EMBL/GenBank/DDBJ whole genome shotgun (WGS) entry which is preliminary data.</text>
</comment>
<dbReference type="AlphaFoldDB" id="A0AAW1XL35"/>
<dbReference type="EMBL" id="JBEDUW010000003">
    <property type="protein sequence ID" value="KAK9937561.1"/>
    <property type="molecule type" value="Genomic_DNA"/>
</dbReference>
<evidence type="ECO:0000313" key="4">
    <source>
        <dbReference type="EMBL" id="KAK9937561.1"/>
    </source>
</evidence>
<proteinExistence type="inferred from homology"/>
<reference evidence="4 5" key="1">
    <citation type="journal article" date="2023" name="G3 (Bethesda)">
        <title>A chromosome-length genome assembly and annotation of blackberry (Rubus argutus, cv. 'Hillquist').</title>
        <authorList>
            <person name="Bruna T."/>
            <person name="Aryal R."/>
            <person name="Dudchenko O."/>
            <person name="Sargent D.J."/>
            <person name="Mead D."/>
            <person name="Buti M."/>
            <person name="Cavallini A."/>
            <person name="Hytonen T."/>
            <person name="Andres J."/>
            <person name="Pham M."/>
            <person name="Weisz D."/>
            <person name="Mascagni F."/>
            <person name="Usai G."/>
            <person name="Natali L."/>
            <person name="Bassil N."/>
            <person name="Fernandez G.E."/>
            <person name="Lomsadze A."/>
            <person name="Armour M."/>
            <person name="Olukolu B."/>
            <person name="Poorten T."/>
            <person name="Britton C."/>
            <person name="Davik J."/>
            <person name="Ashrafi H."/>
            <person name="Aiden E.L."/>
            <person name="Borodovsky M."/>
            <person name="Worthington M."/>
        </authorList>
    </citation>
    <scope>NUCLEOTIDE SEQUENCE [LARGE SCALE GENOMIC DNA]</scope>
    <source>
        <strain evidence="4">PI 553951</strain>
    </source>
</reference>
<name>A0AAW1XL35_RUBAR</name>
<sequence length="444" mass="48975">MASEMKVEVIHKETITPSSPTPPHLKNLSLSVFDQLQPEFYVPLLLFYPNINRDEINIIDHHSLAAERSNLLKTSLSKSLTHFYPFAGKFEYNVSICCNDHGAAFIQAHVNCPISKAMEKPDYGVLKQLIPADIASTQEVVGHLLLVQANFFECGGMAIGVNISHKLGDAFTFSTFINSWAAVAIGSSTTTDHPVLPATEFGVAASLCPPLDFFNSPQPVVEFAKGKSVTKRFVFEASKIDALKTKAASSTVPNPTRVEVVSALIWKCATEASRSNSGSVRPSVWCQVVNMRKRSGQPLTENLLGNFVWYFASITMESEVDLQSLVAKFRKGIEEFKEKYPNGVSPQDVCQTIKESGNLMTKDGIDNYSCSSWCRFPFYEANFGWGKPSWVSIHTMEAKNTIQLMDTRDGNGIEVSMAFKEEDMAIIDSNVELLAYASLNPAAI</sequence>
<keyword evidence="3" id="KW-0012">Acyltransferase</keyword>
<evidence type="ECO:0000256" key="2">
    <source>
        <dbReference type="ARBA" id="ARBA00022679"/>
    </source>
</evidence>
<evidence type="ECO:0008006" key="6">
    <source>
        <dbReference type="Google" id="ProtNLM"/>
    </source>
</evidence>
<evidence type="ECO:0000313" key="5">
    <source>
        <dbReference type="Proteomes" id="UP001457282"/>
    </source>
</evidence>
<evidence type="ECO:0000256" key="1">
    <source>
        <dbReference type="ARBA" id="ARBA00009861"/>
    </source>
</evidence>
<accession>A0AAW1XL35</accession>
<gene>
    <name evidence="4" type="ORF">M0R45_014340</name>
</gene>
<dbReference type="Gene3D" id="3.30.559.10">
    <property type="entry name" value="Chloramphenicol acetyltransferase-like domain"/>
    <property type="match status" value="2"/>
</dbReference>
<dbReference type="Proteomes" id="UP001457282">
    <property type="component" value="Unassembled WGS sequence"/>
</dbReference>
<dbReference type="GO" id="GO:0016746">
    <property type="term" value="F:acyltransferase activity"/>
    <property type="evidence" value="ECO:0007669"/>
    <property type="project" value="UniProtKB-KW"/>
</dbReference>